<dbReference type="Pfam" id="PF01522">
    <property type="entry name" value="Polysacc_deac_1"/>
    <property type="match status" value="1"/>
</dbReference>
<proteinExistence type="predicted"/>
<dbReference type="RefSeq" id="WP_083731707.1">
    <property type="nucleotide sequence ID" value="NZ_CP017641.1"/>
</dbReference>
<feature type="domain" description="NodB homology" evidence="3">
    <location>
        <begin position="97"/>
        <end position="280"/>
    </location>
</feature>
<dbReference type="InterPro" id="IPR051398">
    <property type="entry name" value="Polysacch_Deacetylase"/>
</dbReference>
<dbReference type="Proteomes" id="UP000187735">
    <property type="component" value="Chromosome"/>
</dbReference>
<dbReference type="GO" id="GO:0005576">
    <property type="term" value="C:extracellular region"/>
    <property type="evidence" value="ECO:0007669"/>
    <property type="project" value="UniProtKB-SubCell"/>
</dbReference>
<dbReference type="GO" id="GO:0005975">
    <property type="term" value="P:carbohydrate metabolic process"/>
    <property type="evidence" value="ECO:0007669"/>
    <property type="project" value="InterPro"/>
</dbReference>
<dbReference type="InterPro" id="IPR011330">
    <property type="entry name" value="Glyco_hydro/deAcase_b/a-brl"/>
</dbReference>
<sequence>MNLFALQTVVLSSSAIATMLVAVGLSCRYAWWKPPVNWSMPRVLMYHMVSPHRKKARFNKLRVLPERFEEQLAWLQENGFQFVFASQLCDGTKLPGKTVCLTFDDGYADNLLIADPIMEKYGAVGTLYLVEDRSGGWSSKKKSHHEDDELASEPKLTDLQVEQMLQSGRWELGGHTVTHANLPNLDGDEAAREITDSRNRLTEQFGQELKTFAYPFGLLGDREVRLAREAGYSAAVTTEPRIYDAAHDDLMMIPRIKVSGTEGMAAFAIRIRTGQRGLLK</sequence>
<protein>
    <submittedName>
        <fullName evidence="4">Poly-beta-1,6-N-acetyl-D-glucosamine N-deacetylase</fullName>
        <ecNumber evidence="4">3.5.1.-</ecNumber>
    </submittedName>
</protein>
<dbReference type="EC" id="3.5.1.-" evidence="4"/>
<evidence type="ECO:0000313" key="4">
    <source>
        <dbReference type="EMBL" id="APZ90577.1"/>
    </source>
</evidence>
<organism evidence="4 5">
    <name type="scientific">Fuerstiella marisgermanici</name>
    <dbReference type="NCBI Taxonomy" id="1891926"/>
    <lineage>
        <taxon>Bacteria</taxon>
        <taxon>Pseudomonadati</taxon>
        <taxon>Planctomycetota</taxon>
        <taxon>Planctomycetia</taxon>
        <taxon>Planctomycetales</taxon>
        <taxon>Planctomycetaceae</taxon>
        <taxon>Fuerstiella</taxon>
    </lineage>
</organism>
<dbReference type="PANTHER" id="PTHR34216:SF3">
    <property type="entry name" value="POLY-BETA-1,6-N-ACETYL-D-GLUCOSAMINE N-DEACETYLASE"/>
    <property type="match status" value="1"/>
</dbReference>
<reference evidence="4 5" key="1">
    <citation type="journal article" date="2016" name="Front. Microbiol.">
        <title>Fuerstia marisgermanicae gen. nov., sp. nov., an Unusual Member of the Phylum Planctomycetes from the German Wadden Sea.</title>
        <authorList>
            <person name="Kohn T."/>
            <person name="Heuer A."/>
            <person name="Jogler M."/>
            <person name="Vollmers J."/>
            <person name="Boedeker C."/>
            <person name="Bunk B."/>
            <person name="Rast P."/>
            <person name="Borchert D."/>
            <person name="Glockner I."/>
            <person name="Freese H.M."/>
            <person name="Klenk H.P."/>
            <person name="Overmann J."/>
            <person name="Kaster A.K."/>
            <person name="Rohde M."/>
            <person name="Wiegand S."/>
            <person name="Jogler C."/>
        </authorList>
    </citation>
    <scope>NUCLEOTIDE SEQUENCE [LARGE SCALE GENOMIC DNA]</scope>
    <source>
        <strain evidence="4 5">NH11</strain>
    </source>
</reference>
<keyword evidence="2" id="KW-0732">Signal</keyword>
<dbReference type="PROSITE" id="PS51677">
    <property type="entry name" value="NODB"/>
    <property type="match status" value="1"/>
</dbReference>
<dbReference type="AlphaFoldDB" id="A0A1P8W946"/>
<dbReference type="PANTHER" id="PTHR34216">
    <property type="match status" value="1"/>
</dbReference>
<evidence type="ECO:0000256" key="1">
    <source>
        <dbReference type="ARBA" id="ARBA00004613"/>
    </source>
</evidence>
<keyword evidence="5" id="KW-1185">Reference proteome</keyword>
<name>A0A1P8W946_9PLAN</name>
<dbReference type="GO" id="GO:0016810">
    <property type="term" value="F:hydrolase activity, acting on carbon-nitrogen (but not peptide) bonds"/>
    <property type="evidence" value="ECO:0007669"/>
    <property type="project" value="InterPro"/>
</dbReference>
<gene>
    <name evidence="4" type="primary">icaB</name>
    <name evidence="4" type="ORF">Fuma_00157</name>
</gene>
<accession>A0A1P8W946</accession>
<evidence type="ECO:0000256" key="2">
    <source>
        <dbReference type="ARBA" id="ARBA00022729"/>
    </source>
</evidence>
<keyword evidence="4" id="KW-0378">Hydrolase</keyword>
<dbReference type="InterPro" id="IPR002509">
    <property type="entry name" value="NODB_dom"/>
</dbReference>
<dbReference type="CDD" id="cd10918">
    <property type="entry name" value="CE4_NodB_like_5s_6s"/>
    <property type="match status" value="1"/>
</dbReference>
<dbReference type="STRING" id="1891926.Fuma_00157"/>
<dbReference type="EMBL" id="CP017641">
    <property type="protein sequence ID" value="APZ90577.1"/>
    <property type="molecule type" value="Genomic_DNA"/>
</dbReference>
<evidence type="ECO:0000259" key="3">
    <source>
        <dbReference type="PROSITE" id="PS51677"/>
    </source>
</evidence>
<comment type="subcellular location">
    <subcellularLocation>
        <location evidence="1">Secreted</location>
    </subcellularLocation>
</comment>
<dbReference type="KEGG" id="fmr:Fuma_00157"/>
<dbReference type="Gene3D" id="3.20.20.370">
    <property type="entry name" value="Glycoside hydrolase/deacetylase"/>
    <property type="match status" value="1"/>
</dbReference>
<dbReference type="SUPFAM" id="SSF88713">
    <property type="entry name" value="Glycoside hydrolase/deacetylase"/>
    <property type="match status" value="1"/>
</dbReference>
<evidence type="ECO:0000313" key="5">
    <source>
        <dbReference type="Proteomes" id="UP000187735"/>
    </source>
</evidence>